<accession>A0A177A5L2</accession>
<dbReference type="VEuPathDB" id="FungiDB:GMDG_04934"/>
<name>A0A177A5L2_9PEZI</name>
<organism evidence="1">
    <name type="scientific">Pseudogymnoascus destructans</name>
    <dbReference type="NCBI Taxonomy" id="655981"/>
    <lineage>
        <taxon>Eukaryota</taxon>
        <taxon>Fungi</taxon>
        <taxon>Dikarya</taxon>
        <taxon>Ascomycota</taxon>
        <taxon>Pezizomycotina</taxon>
        <taxon>Leotiomycetes</taxon>
        <taxon>Thelebolales</taxon>
        <taxon>Thelebolaceae</taxon>
        <taxon>Pseudogymnoascus</taxon>
    </lineage>
</organism>
<protein>
    <submittedName>
        <fullName evidence="1">Uncharacterized protein</fullName>
    </submittedName>
</protein>
<dbReference type="EMBL" id="KV441404">
    <property type="protein sequence ID" value="OAF56403.1"/>
    <property type="molecule type" value="Genomic_DNA"/>
</dbReference>
<proteinExistence type="predicted"/>
<dbReference type="GeneID" id="36289908"/>
<sequence>MQHRIKIPYERSGLYLTPRPDEMYHTFKRNRVSETGMKLRTNQTLTHLQRKLRLATPHLAIFSHDEKEGPVSGGENTLPVGVDIRNARVPVFCACLDIMSCEPNSPKEPVALELRSYVASVWLELLRKIDITKTSEEDKEAIAHGLMSVLTKSPGLADVN</sequence>
<dbReference type="Proteomes" id="UP000077154">
    <property type="component" value="Unassembled WGS sequence"/>
</dbReference>
<dbReference type="RefSeq" id="XP_024321699.1">
    <property type="nucleotide sequence ID" value="XM_024470441.1"/>
</dbReference>
<reference evidence="1" key="1">
    <citation type="submission" date="2016-03" db="EMBL/GenBank/DDBJ databases">
        <title>Updated assembly of Pseudogymnoascus destructans, the fungus causing white-nose syndrome of bats.</title>
        <authorList>
            <person name="Palmer J.M."/>
            <person name="Drees K.P."/>
            <person name="Foster J.T."/>
            <person name="Lindner D.L."/>
        </authorList>
    </citation>
    <scope>NUCLEOTIDE SEQUENCE [LARGE SCALE GENOMIC DNA]</scope>
    <source>
        <strain evidence="1">20631-21</strain>
    </source>
</reference>
<evidence type="ECO:0000313" key="1">
    <source>
        <dbReference type="EMBL" id="OAF56403.1"/>
    </source>
</evidence>
<dbReference type="AlphaFoldDB" id="A0A177A5L2"/>
<gene>
    <name evidence="1" type="ORF">VC83_06855</name>
</gene>